<protein>
    <submittedName>
        <fullName evidence="2">Receptor-like protein kinase</fullName>
    </submittedName>
</protein>
<keyword evidence="3" id="KW-1185">Reference proteome</keyword>
<proteinExistence type="predicted"/>
<name>A0A5B6VAM3_9ROSI</name>
<accession>A0A5B6VAM3</accession>
<dbReference type="EMBL" id="SMMG02000007">
    <property type="protein sequence ID" value="KAA3466205.1"/>
    <property type="molecule type" value="Genomic_DNA"/>
</dbReference>
<evidence type="ECO:0000259" key="1">
    <source>
        <dbReference type="Pfam" id="PF24626"/>
    </source>
</evidence>
<keyword evidence="2" id="KW-0675">Receptor</keyword>
<dbReference type="Pfam" id="PF24626">
    <property type="entry name" value="SH3_Tf2-1"/>
    <property type="match status" value="1"/>
</dbReference>
<feature type="domain" description="Tf2-1-like SH3-like" evidence="1">
    <location>
        <begin position="24"/>
        <end position="59"/>
    </location>
</feature>
<dbReference type="AlphaFoldDB" id="A0A5B6VAM3"/>
<organism evidence="2 3">
    <name type="scientific">Gossypium australe</name>
    <dbReference type="NCBI Taxonomy" id="47621"/>
    <lineage>
        <taxon>Eukaryota</taxon>
        <taxon>Viridiplantae</taxon>
        <taxon>Streptophyta</taxon>
        <taxon>Embryophyta</taxon>
        <taxon>Tracheophyta</taxon>
        <taxon>Spermatophyta</taxon>
        <taxon>Magnoliopsida</taxon>
        <taxon>eudicotyledons</taxon>
        <taxon>Gunneridae</taxon>
        <taxon>Pentapetalae</taxon>
        <taxon>rosids</taxon>
        <taxon>malvids</taxon>
        <taxon>Malvales</taxon>
        <taxon>Malvaceae</taxon>
        <taxon>Malvoideae</taxon>
        <taxon>Gossypium</taxon>
    </lineage>
</organism>
<dbReference type="PANTHER" id="PTHR46148:SF44">
    <property type="entry name" value="GAG-POL POLYPROTEIN"/>
    <property type="match status" value="1"/>
</dbReference>
<dbReference type="Proteomes" id="UP000325315">
    <property type="component" value="Unassembled WGS sequence"/>
</dbReference>
<reference evidence="3" key="1">
    <citation type="journal article" date="2019" name="Plant Biotechnol. J.">
        <title>Genome sequencing of the Australian wild diploid species Gossypium australe highlights disease resistance and delayed gland morphogenesis.</title>
        <authorList>
            <person name="Cai Y."/>
            <person name="Cai X."/>
            <person name="Wang Q."/>
            <person name="Wang P."/>
            <person name="Zhang Y."/>
            <person name="Cai C."/>
            <person name="Xu Y."/>
            <person name="Wang K."/>
            <person name="Zhou Z."/>
            <person name="Wang C."/>
            <person name="Geng S."/>
            <person name="Li B."/>
            <person name="Dong Q."/>
            <person name="Hou Y."/>
            <person name="Wang H."/>
            <person name="Ai P."/>
            <person name="Liu Z."/>
            <person name="Yi F."/>
            <person name="Sun M."/>
            <person name="An G."/>
            <person name="Cheng J."/>
            <person name="Zhang Y."/>
            <person name="Shi Q."/>
            <person name="Xie Y."/>
            <person name="Shi X."/>
            <person name="Chang Y."/>
            <person name="Huang F."/>
            <person name="Chen Y."/>
            <person name="Hong S."/>
            <person name="Mi L."/>
            <person name="Sun Q."/>
            <person name="Zhang L."/>
            <person name="Zhou B."/>
            <person name="Peng R."/>
            <person name="Zhang X."/>
            <person name="Liu F."/>
        </authorList>
    </citation>
    <scope>NUCLEOTIDE SEQUENCE [LARGE SCALE GENOMIC DNA]</scope>
    <source>
        <strain evidence="3">cv. PA1801</strain>
    </source>
</reference>
<dbReference type="OrthoDB" id="998764at2759"/>
<evidence type="ECO:0000313" key="2">
    <source>
        <dbReference type="EMBL" id="KAA3466205.1"/>
    </source>
</evidence>
<gene>
    <name evidence="2" type="ORF">EPI10_001318</name>
</gene>
<sequence>MSFKLSDCMMCRCLLFRIGIKISYEIIERISLVTYRLALPSGLKKIHNFFHVLMLRQYRSDFSYVITFDEIEIKHDLLYSEEAVKILALEIKKNFGINEFH</sequence>
<keyword evidence="2" id="KW-0418">Kinase</keyword>
<dbReference type="PANTHER" id="PTHR46148">
    <property type="entry name" value="CHROMO DOMAIN-CONTAINING PROTEIN"/>
    <property type="match status" value="1"/>
</dbReference>
<comment type="caution">
    <text evidence="2">The sequence shown here is derived from an EMBL/GenBank/DDBJ whole genome shotgun (WGS) entry which is preliminary data.</text>
</comment>
<dbReference type="InterPro" id="IPR056924">
    <property type="entry name" value="SH3_Tf2-1"/>
</dbReference>
<evidence type="ECO:0000313" key="3">
    <source>
        <dbReference type="Proteomes" id="UP000325315"/>
    </source>
</evidence>
<dbReference type="GO" id="GO:0016301">
    <property type="term" value="F:kinase activity"/>
    <property type="evidence" value="ECO:0007669"/>
    <property type="project" value="UniProtKB-KW"/>
</dbReference>
<keyword evidence="2" id="KW-0808">Transferase</keyword>